<dbReference type="GO" id="GO:0006260">
    <property type="term" value="P:DNA replication"/>
    <property type="evidence" value="ECO:0007669"/>
    <property type="project" value="InterPro"/>
</dbReference>
<dbReference type="PANTHER" id="PTHR21075">
    <property type="entry name" value="ANAEROBIC RIBONUCLEOSIDE-TRIPHOSPHATE REDUCTASE"/>
    <property type="match status" value="1"/>
</dbReference>
<reference evidence="5" key="1">
    <citation type="submission" date="2019-03" db="EMBL/GenBank/DDBJ databases">
        <authorList>
            <person name="Hao L."/>
        </authorList>
    </citation>
    <scope>NUCLEOTIDE SEQUENCE</scope>
</reference>
<protein>
    <submittedName>
        <fullName evidence="5">Anaerobic ribonucleoside-triphosphate reductase</fullName>
        <ecNumber evidence="5">1.17.4.2</ecNumber>
    </submittedName>
</protein>
<dbReference type="GO" id="GO:0009265">
    <property type="term" value="P:2'-deoxyribonucleotide biosynthetic process"/>
    <property type="evidence" value="ECO:0007669"/>
    <property type="project" value="TreeGrafter"/>
</dbReference>
<dbReference type="GO" id="GO:0008998">
    <property type="term" value="F:ribonucleoside-triphosphate reductase (thioredoxin) activity"/>
    <property type="evidence" value="ECO:0007669"/>
    <property type="project" value="UniProtKB-EC"/>
</dbReference>
<name>A0A485M9K1_9ZZZZ</name>
<dbReference type="GO" id="GO:0031250">
    <property type="term" value="C:anaerobic ribonucleoside-triphosphate reductase complex"/>
    <property type="evidence" value="ECO:0007669"/>
    <property type="project" value="TreeGrafter"/>
</dbReference>
<evidence type="ECO:0000256" key="1">
    <source>
        <dbReference type="ARBA" id="ARBA00022741"/>
    </source>
</evidence>
<accession>A0A485M9K1</accession>
<gene>
    <name evidence="5" type="primary">nrdD</name>
    <name evidence="5" type="ORF">SCFA_960007</name>
</gene>
<keyword evidence="2" id="KW-0067">ATP-binding</keyword>
<evidence type="ECO:0000256" key="2">
    <source>
        <dbReference type="ARBA" id="ARBA00022840"/>
    </source>
</evidence>
<feature type="domain" description="ATP-cone" evidence="4">
    <location>
        <begin position="3"/>
        <end position="94"/>
    </location>
</feature>
<dbReference type="PANTHER" id="PTHR21075:SF0">
    <property type="entry name" value="ANAEROBIC RIBONUCLEOSIDE-TRIPHOSPHATE REDUCTASE"/>
    <property type="match status" value="1"/>
</dbReference>
<feature type="region of interest" description="Disordered" evidence="3">
    <location>
        <begin position="711"/>
        <end position="737"/>
    </location>
</feature>
<evidence type="ECO:0000256" key="3">
    <source>
        <dbReference type="SAM" id="MobiDB-lite"/>
    </source>
</evidence>
<proteinExistence type="predicted"/>
<dbReference type="NCBIfam" id="TIGR02487">
    <property type="entry name" value="NrdD"/>
    <property type="match status" value="1"/>
</dbReference>
<dbReference type="InterPro" id="IPR012833">
    <property type="entry name" value="NrdD"/>
</dbReference>
<keyword evidence="1" id="KW-0547">Nucleotide-binding</keyword>
<dbReference type="PROSITE" id="PS51161">
    <property type="entry name" value="ATP_CONE"/>
    <property type="match status" value="1"/>
</dbReference>
<dbReference type="GO" id="GO:0005524">
    <property type="term" value="F:ATP binding"/>
    <property type="evidence" value="ECO:0007669"/>
    <property type="project" value="UniProtKB-KW"/>
</dbReference>
<dbReference type="SUPFAM" id="SSF51998">
    <property type="entry name" value="PFL-like glycyl radical enzymes"/>
    <property type="match status" value="1"/>
</dbReference>
<dbReference type="Pfam" id="PF03477">
    <property type="entry name" value="ATP-cone"/>
    <property type="match status" value="1"/>
</dbReference>
<dbReference type="Pfam" id="PF13597">
    <property type="entry name" value="NRDD"/>
    <property type="match status" value="1"/>
</dbReference>
<dbReference type="EMBL" id="CAADRM010000165">
    <property type="protein sequence ID" value="VFU19069.1"/>
    <property type="molecule type" value="Genomic_DNA"/>
</dbReference>
<dbReference type="AlphaFoldDB" id="A0A485M9K1"/>
<organism evidence="5">
    <name type="scientific">anaerobic digester metagenome</name>
    <dbReference type="NCBI Taxonomy" id="1263854"/>
    <lineage>
        <taxon>unclassified sequences</taxon>
        <taxon>metagenomes</taxon>
        <taxon>ecological metagenomes</taxon>
    </lineage>
</organism>
<evidence type="ECO:0000313" key="5">
    <source>
        <dbReference type="EMBL" id="VFU19069.1"/>
    </source>
</evidence>
<feature type="compositionally biased region" description="Basic and acidic residues" evidence="3">
    <location>
        <begin position="728"/>
        <end position="737"/>
    </location>
</feature>
<dbReference type="InterPro" id="IPR005144">
    <property type="entry name" value="ATP-cone_dom"/>
</dbReference>
<evidence type="ECO:0000259" key="4">
    <source>
        <dbReference type="PROSITE" id="PS51161"/>
    </source>
</evidence>
<dbReference type="EC" id="1.17.4.2" evidence="5"/>
<keyword evidence="5" id="KW-0560">Oxidoreductase</keyword>
<dbReference type="Gene3D" id="3.20.70.20">
    <property type="match status" value="1"/>
</dbReference>
<dbReference type="CDD" id="cd01675">
    <property type="entry name" value="RNR_III"/>
    <property type="match status" value="1"/>
</dbReference>
<dbReference type="NCBIfam" id="NF006126">
    <property type="entry name" value="PRK08270.1"/>
    <property type="match status" value="1"/>
</dbReference>
<sequence length="737" mass="83488">MFTKIRKRDGRFASFDASKITNAIAKAGSVTGEFSADIAHRLMLKVLSIAKDTLTDTPTVEEIQDIVEEVLVSSPYRKTAKAYIIYRDQHAKIREIKAGMGVDLIDQYLTKTDWKVNENSNMSFSLQGLNNYLSSEISKIYWLNKIYPPEVRHAHSDGDFHIHDLNIISVYCVGWDLYDLLLQGFKGAQGKVESKPARHFRTALGQIVNFFYTLQGEAAGAQAFSNFDTLLAPFIRHDGLDYTQVKQSLQEFIFNINVPTRVGFQTPFTNVTLDLEVPSYLADQGVIIGGEIQNSTYGEYQHELDMFNQAFVEVMAEGDAKGRVFTFPIPTYNITRDFNWDSPHLANLWKMTAKYGVPYFSNFINSDMDPEDARSMCCRLRIDNRQLEVRGGGLFGSNPLTGSIGVVTINLPRLGHLSEDKADFLQRLDRLITLASTSLEIKRKILETFTEANLYPYTKYYLTGIKKRFGEYWKNHFSTIGILGMNEACVNLLGVNIGTEAGRCFALDVADFIRDRLITLQRETGNNYNFEATPAEGTSYRMAKIDKSKYPDIVCANEEAFRRGAEPYYTNSSQLPVNYTDDIFEAMDLQDEIQSKYTGGTVLHIFAGEQVEEPEVIKTLVRKICHNYKMPYFTFSPTFSVCPSHGYLTGNQPVCSQCGEATEVYSRVVGYLRPVAQWNNGKKEEFKERTTFSIRKAEAAQRPFLRQARAVDLSSARPSGEYRGQESQGERKALLNH</sequence>
<dbReference type="GO" id="GO:0004748">
    <property type="term" value="F:ribonucleoside-diphosphate reductase activity, thioredoxin disulfide as acceptor"/>
    <property type="evidence" value="ECO:0007669"/>
    <property type="project" value="TreeGrafter"/>
</dbReference>